<dbReference type="RefSeq" id="WP_008843625.1">
    <property type="nucleotide sequence ID" value="NZ_BAEN01000022.1"/>
</dbReference>
<gene>
    <name evidence="1" type="ORF">GLIP_1167</name>
</gene>
<keyword evidence="2" id="KW-1185">Reference proteome</keyword>
<evidence type="ECO:0000313" key="2">
    <source>
        <dbReference type="Proteomes" id="UP000006334"/>
    </source>
</evidence>
<dbReference type="eggNOG" id="COG4354">
    <property type="taxonomic scope" value="Bacteria"/>
</dbReference>
<proteinExistence type="predicted"/>
<dbReference type="Proteomes" id="UP000006334">
    <property type="component" value="Unassembled WGS sequence"/>
</dbReference>
<dbReference type="EMBL" id="BAEN01000022">
    <property type="protein sequence ID" value="GAC13808.1"/>
    <property type="molecule type" value="Genomic_DNA"/>
</dbReference>
<name>K6YB05_9ALTE</name>
<dbReference type="AlphaFoldDB" id="K6YB05"/>
<dbReference type="STRING" id="1127673.GLIP_1167"/>
<accession>K6YB05</accession>
<sequence length="187" mass="20521">MDESKKAGTQCCAKSSTCSPDSSDRRKFIKSSASLTAFMLMAGSRNVMAGPFLKSDFDSVIPSDKKLSKEWLASLYERGKPMSATGKNLKYIGMPINGICTGQVYLGGDGSLWRWNITGKRNTQKENPKGPRYLDPDAASSPINQGFALKVGTEEFTLDANGFESVVFTNQYPMAKVAYKDKKVQFL</sequence>
<organism evidence="1 2">
    <name type="scientific">Aliiglaciecola lipolytica E3</name>
    <dbReference type="NCBI Taxonomy" id="1127673"/>
    <lineage>
        <taxon>Bacteria</taxon>
        <taxon>Pseudomonadati</taxon>
        <taxon>Pseudomonadota</taxon>
        <taxon>Gammaproteobacteria</taxon>
        <taxon>Alteromonadales</taxon>
        <taxon>Alteromonadaceae</taxon>
        <taxon>Aliiglaciecola</taxon>
    </lineage>
</organism>
<evidence type="ECO:0000313" key="1">
    <source>
        <dbReference type="EMBL" id="GAC13808.1"/>
    </source>
</evidence>
<reference evidence="1 2" key="1">
    <citation type="journal article" date="2017" name="Antonie Van Leeuwenhoek">
        <title>Rhizobium rhizosphaerae sp. nov., a novel species isolated from rice rhizosphere.</title>
        <authorList>
            <person name="Zhao J.J."/>
            <person name="Zhang J."/>
            <person name="Zhang R.J."/>
            <person name="Zhang C.W."/>
            <person name="Yin H.Q."/>
            <person name="Zhang X.X."/>
        </authorList>
    </citation>
    <scope>NUCLEOTIDE SEQUENCE [LARGE SCALE GENOMIC DNA]</scope>
    <source>
        <strain evidence="1 2">E3</strain>
    </source>
</reference>
<protein>
    <submittedName>
        <fullName evidence="1">Uncharacterized protein</fullName>
    </submittedName>
</protein>
<comment type="caution">
    <text evidence="1">The sequence shown here is derived from an EMBL/GenBank/DDBJ whole genome shotgun (WGS) entry which is preliminary data.</text>
</comment>